<organism evidence="6 7">
    <name type="scientific">Sandaracinus amylolyticus</name>
    <dbReference type="NCBI Taxonomy" id="927083"/>
    <lineage>
        <taxon>Bacteria</taxon>
        <taxon>Pseudomonadati</taxon>
        <taxon>Myxococcota</taxon>
        <taxon>Polyangia</taxon>
        <taxon>Polyangiales</taxon>
        <taxon>Sandaracinaceae</taxon>
        <taxon>Sandaracinus</taxon>
    </lineage>
</organism>
<sequence length="628" mass="68269">MRRLSVHELRSSIATVFGVETDALDRVPPDRRDFVFDRIAQSQTASAVHVEAFGALGRAIAESMIENGALSSRVPACSAEILPPAAASATTRYPGGGMALSPTWAVHTETSGRVYLQYPEEAVITVSHAFPSAGRYRLTAELEPRVAVDIVVSVDGRAITTWSIGPSSPAQTVELEHPGGTAILELRVTGLVSGVMYVDGASVEGPLDPGAARTTERRACAEAFVDTIAPLAWRRPLRAEDRARLLALYDGAGSFRDGFRMIVEAIIESPRHLYLVEIGEPVPDREGHHALDDWELASRLSYLACESPPDAMLRADAARGALRDPEVLASHATRLFGSACAEATVVRFFEQWLGLDRLPEVNRDPTLFPEWNDDLRRALREDASRFVVEMVFRERAGLDALYTARRAWPSAQVAAIYGIESADDGAEVALPETRAGMLTLPALMAVHAKPSETSPVHRGVFVVERLLCQHLPPPPAELDIVPPVFDPTATTRERWSRHSSDASCSYCHRLIDPVGFAMEDFDAIGRHRTTEAGRPIDARGGLPALSVEDGSIEGTRALAEAIASSDLAAECFARQWTRFGLGRLEEDGDAETITAVREALRTSAIDAMVALTRTYAFTHRVEPITEGE</sequence>
<dbReference type="Pfam" id="PF07631">
    <property type="entry name" value="PSD4"/>
    <property type="match status" value="1"/>
</dbReference>
<dbReference type="STRING" id="927083.DB32_001253"/>
<evidence type="ECO:0000313" key="7">
    <source>
        <dbReference type="Proteomes" id="UP000034883"/>
    </source>
</evidence>
<dbReference type="InterPro" id="IPR013036">
    <property type="entry name" value="DUF1587"/>
</dbReference>
<accession>A0A0F6SDV5</accession>
<keyword evidence="7" id="KW-1185">Reference proteome</keyword>
<dbReference type="Pfam" id="PF07627">
    <property type="entry name" value="PSCyt3"/>
    <property type="match status" value="1"/>
</dbReference>
<dbReference type="EMBL" id="CP011125">
    <property type="protein sequence ID" value="AKF04104.1"/>
    <property type="molecule type" value="Genomic_DNA"/>
</dbReference>
<dbReference type="Pfam" id="PF07624">
    <property type="entry name" value="PSD2"/>
    <property type="match status" value="1"/>
</dbReference>
<feature type="domain" description="DUF1587" evidence="2">
    <location>
        <begin position="2"/>
        <end position="65"/>
    </location>
</feature>
<dbReference type="Pfam" id="PF07637">
    <property type="entry name" value="PSD5"/>
    <property type="match status" value="1"/>
</dbReference>
<evidence type="ECO:0000259" key="3">
    <source>
        <dbReference type="Pfam" id="PF07627"/>
    </source>
</evidence>
<dbReference type="InterPro" id="IPR013042">
    <property type="entry name" value="DUF1592"/>
</dbReference>
<dbReference type="Pfam" id="PF07626">
    <property type="entry name" value="PSD3"/>
    <property type="match status" value="1"/>
</dbReference>
<name>A0A0F6SDV5_9BACT</name>
<protein>
    <submittedName>
        <fullName evidence="6">Cellulose-binding domain protein</fullName>
    </submittedName>
</protein>
<evidence type="ECO:0000259" key="2">
    <source>
        <dbReference type="Pfam" id="PF07626"/>
    </source>
</evidence>
<feature type="domain" description="DUF1588" evidence="3">
    <location>
        <begin position="434"/>
        <end position="531"/>
    </location>
</feature>
<dbReference type="AlphaFoldDB" id="A0A0F6SDV5"/>
<evidence type="ECO:0000259" key="1">
    <source>
        <dbReference type="Pfam" id="PF07624"/>
    </source>
</evidence>
<reference evidence="6 7" key="1">
    <citation type="submission" date="2015-03" db="EMBL/GenBank/DDBJ databases">
        <title>Genome assembly of Sandaracinus amylolyticus DSM 53668.</title>
        <authorList>
            <person name="Sharma G."/>
            <person name="Subramanian S."/>
        </authorList>
    </citation>
    <scope>NUCLEOTIDE SEQUENCE [LARGE SCALE GENOMIC DNA]</scope>
    <source>
        <strain evidence="6 7">DSM 53668</strain>
    </source>
</reference>
<feature type="domain" description="DUF1592" evidence="4">
    <location>
        <begin position="291"/>
        <end position="419"/>
    </location>
</feature>
<dbReference type="Proteomes" id="UP000034883">
    <property type="component" value="Chromosome"/>
</dbReference>
<feature type="domain" description="DUF1585" evidence="1">
    <location>
        <begin position="551"/>
        <end position="614"/>
    </location>
</feature>
<evidence type="ECO:0000259" key="4">
    <source>
        <dbReference type="Pfam" id="PF07631"/>
    </source>
</evidence>
<proteinExistence type="predicted"/>
<dbReference type="InterPro" id="IPR013043">
    <property type="entry name" value="DUF1595"/>
</dbReference>
<dbReference type="InterPro" id="IPR011478">
    <property type="entry name" value="DUF1585"/>
</dbReference>
<dbReference type="KEGG" id="samy:DB32_001253"/>
<feature type="domain" description="DUF1595" evidence="5">
    <location>
        <begin position="220"/>
        <end position="277"/>
    </location>
</feature>
<evidence type="ECO:0000259" key="5">
    <source>
        <dbReference type="Pfam" id="PF07637"/>
    </source>
</evidence>
<evidence type="ECO:0000313" key="6">
    <source>
        <dbReference type="EMBL" id="AKF04104.1"/>
    </source>
</evidence>
<dbReference type="InterPro" id="IPR013039">
    <property type="entry name" value="DUF1588"/>
</dbReference>
<gene>
    <name evidence="6" type="ORF">DB32_001253</name>
</gene>